<name>A0ABW3BYF8_SPHXN</name>
<evidence type="ECO:0000256" key="1">
    <source>
        <dbReference type="ARBA" id="ARBA00007661"/>
    </source>
</evidence>
<dbReference type="PANTHER" id="PTHR10572:SF24">
    <property type="entry name" value="3-HYDROXY-3-METHYLGLUTARYL-COENZYME A REDUCTASE"/>
    <property type="match status" value="1"/>
</dbReference>
<proteinExistence type="inferred from homology"/>
<dbReference type="InterPro" id="IPR009029">
    <property type="entry name" value="HMG_CoA_Rdtase_sub-bd_dom_sf"/>
</dbReference>
<keyword evidence="3" id="KW-0520">NAD</keyword>
<dbReference type="PROSITE" id="PS00066">
    <property type="entry name" value="HMG_COA_REDUCTASE_1"/>
    <property type="match status" value="1"/>
</dbReference>
<dbReference type="GO" id="GO:0140643">
    <property type="term" value="F:hydroxymethylglutaryl-CoA reductase (NADH) activity"/>
    <property type="evidence" value="ECO:0007669"/>
    <property type="project" value="UniProtKB-EC"/>
</dbReference>
<sequence>MTDQATSHTSRIPGFHKLPVEQRIDHVAAFANLAEEHRRQLALASNIDTQLADHMIENMVTTIAIPVGIATNMRVDGRDVLVPMATEESSVVAAVGNSARQCYEAGGFTTSISGTEMIAQIQLLGLPDPARARLIILERQSEIERICNACDPMLVSLGGGFRDLEVRRVETPSGEMLITHIIVDTRDAMGANAVNSMAERLAPDLAAWTGGRALLRILSNLADRRVVRARATWPSTAIGGDDVRDAMIAAYHFADNDPYRAATHNKGIMNGISAVVLATGNDTRAVESGAHAFAARTGRYRSLTSWEVTASGDLAGTIELPLAVGLVGGAVKIHPTARALLAILQVKSASDLARIVAAVGLAQNFGAMKALATEGIQRGHMSLHAQNVAFAVGAVGDEVAEVARRVVAQSAINEEAAAVVLAELRRAAP</sequence>
<evidence type="ECO:0000313" key="4">
    <source>
        <dbReference type="EMBL" id="MFD0847265.1"/>
    </source>
</evidence>
<evidence type="ECO:0000256" key="3">
    <source>
        <dbReference type="RuleBase" id="RU361219"/>
    </source>
</evidence>
<dbReference type="EMBL" id="JBHTIK010000002">
    <property type="protein sequence ID" value="MFD0847265.1"/>
    <property type="molecule type" value="Genomic_DNA"/>
</dbReference>
<dbReference type="SUPFAM" id="SSF56542">
    <property type="entry name" value="Substrate-binding domain of HMG-CoA reductase"/>
    <property type="match status" value="1"/>
</dbReference>
<dbReference type="InterPro" id="IPR009023">
    <property type="entry name" value="HMG_CoA_Rdtase_NAD(P)-bd_sf"/>
</dbReference>
<organism evidence="4 5">
    <name type="scientific">Sphingosinicella xenopeptidilytica</name>
    <dbReference type="NCBI Taxonomy" id="364098"/>
    <lineage>
        <taxon>Bacteria</taxon>
        <taxon>Pseudomonadati</taxon>
        <taxon>Pseudomonadota</taxon>
        <taxon>Alphaproteobacteria</taxon>
        <taxon>Sphingomonadales</taxon>
        <taxon>Sphingosinicellaceae</taxon>
        <taxon>Sphingosinicella</taxon>
    </lineage>
</organism>
<dbReference type="InterPro" id="IPR002202">
    <property type="entry name" value="HMG_CoA_Rdtase"/>
</dbReference>
<comment type="catalytic activity">
    <reaction evidence="3">
        <text>(R)-mevalonate + 2 NAD(+) + CoA = (3S)-3-hydroxy-3-methylglutaryl-CoA + 2 NADH + 2 H(+)</text>
        <dbReference type="Rhea" id="RHEA:14833"/>
        <dbReference type="ChEBI" id="CHEBI:15378"/>
        <dbReference type="ChEBI" id="CHEBI:36464"/>
        <dbReference type="ChEBI" id="CHEBI:43074"/>
        <dbReference type="ChEBI" id="CHEBI:57287"/>
        <dbReference type="ChEBI" id="CHEBI:57540"/>
        <dbReference type="ChEBI" id="CHEBI:57945"/>
        <dbReference type="EC" id="1.1.1.88"/>
    </reaction>
</comment>
<dbReference type="InterPro" id="IPR004553">
    <property type="entry name" value="HMG_CoA_Rdtase_bac-typ"/>
</dbReference>
<dbReference type="SUPFAM" id="SSF55035">
    <property type="entry name" value="NAD-binding domain of HMG-CoA reductase"/>
    <property type="match status" value="1"/>
</dbReference>
<dbReference type="PROSITE" id="PS50065">
    <property type="entry name" value="HMG_COA_REDUCTASE_4"/>
    <property type="match status" value="1"/>
</dbReference>
<dbReference type="Pfam" id="PF00368">
    <property type="entry name" value="HMG-CoA_red"/>
    <property type="match status" value="1"/>
</dbReference>
<dbReference type="InterPro" id="IPR023076">
    <property type="entry name" value="HMG_CoA_Rdtase_CS"/>
</dbReference>
<reference evidence="5" key="1">
    <citation type="journal article" date="2019" name="Int. J. Syst. Evol. Microbiol.">
        <title>The Global Catalogue of Microorganisms (GCM) 10K type strain sequencing project: providing services to taxonomists for standard genome sequencing and annotation.</title>
        <authorList>
            <consortium name="The Broad Institute Genomics Platform"/>
            <consortium name="The Broad Institute Genome Sequencing Center for Infectious Disease"/>
            <person name="Wu L."/>
            <person name="Ma J."/>
        </authorList>
    </citation>
    <scope>NUCLEOTIDE SEQUENCE [LARGE SCALE GENOMIC DNA]</scope>
    <source>
        <strain evidence="5">CCUG 52537</strain>
    </source>
</reference>
<dbReference type="RefSeq" id="WP_381485970.1">
    <property type="nucleotide sequence ID" value="NZ_JBHTIK010000002.1"/>
</dbReference>
<dbReference type="Gene3D" id="3.90.770.10">
    <property type="entry name" value="3-hydroxy-3-methylglutaryl-coenzyme A Reductase, Chain A, domain 2"/>
    <property type="match status" value="2"/>
</dbReference>
<dbReference type="PROSITE" id="PS01192">
    <property type="entry name" value="HMG_COA_REDUCTASE_3"/>
    <property type="match status" value="1"/>
</dbReference>
<keyword evidence="2 3" id="KW-0560">Oxidoreductase</keyword>
<comment type="pathway">
    <text evidence="3">Metabolic intermediate metabolism; (R)-mevalonate degradation; (S)-3-hydroxy-3-methylglutaryl-CoA from (R)-mevalonate: step 1/1.</text>
</comment>
<comment type="similarity">
    <text evidence="1 3">Belongs to the HMG-CoA reductase family.</text>
</comment>
<dbReference type="InterPro" id="IPR023074">
    <property type="entry name" value="HMG_CoA_Rdtase_cat_sf"/>
</dbReference>
<keyword evidence="5" id="KW-1185">Reference proteome</keyword>
<dbReference type="EC" id="1.1.1.88" evidence="3"/>
<evidence type="ECO:0000313" key="5">
    <source>
        <dbReference type="Proteomes" id="UP001597124"/>
    </source>
</evidence>
<comment type="caution">
    <text evidence="4">The sequence shown here is derived from an EMBL/GenBank/DDBJ whole genome shotgun (WGS) entry which is preliminary data.</text>
</comment>
<accession>A0ABW3BYF8</accession>
<dbReference type="CDD" id="cd00644">
    <property type="entry name" value="HMG-CoA_reductase_classII"/>
    <property type="match status" value="1"/>
</dbReference>
<dbReference type="Proteomes" id="UP001597124">
    <property type="component" value="Unassembled WGS sequence"/>
</dbReference>
<dbReference type="Gene3D" id="1.10.8.660">
    <property type="match status" value="1"/>
</dbReference>
<dbReference type="PRINTS" id="PR00071">
    <property type="entry name" value="HMGCOARDTASE"/>
</dbReference>
<evidence type="ECO:0000256" key="2">
    <source>
        <dbReference type="ARBA" id="ARBA00023002"/>
    </source>
</evidence>
<protein>
    <recommendedName>
        <fullName evidence="3">3-hydroxy-3-methylglutaryl coenzyme A reductase</fullName>
        <shortName evidence="3">HMG-CoA reductase</shortName>
        <ecNumber evidence="3">1.1.1.88</ecNumber>
    </recommendedName>
</protein>
<dbReference type="NCBIfam" id="TIGR00532">
    <property type="entry name" value="HMG_CoA_R_NAD"/>
    <property type="match status" value="1"/>
</dbReference>
<dbReference type="PANTHER" id="PTHR10572">
    <property type="entry name" value="3-HYDROXY-3-METHYLGLUTARYL-COENZYME A REDUCTASE"/>
    <property type="match status" value="1"/>
</dbReference>
<gene>
    <name evidence="4" type="ORF">ACFQ00_02930</name>
</gene>